<dbReference type="Gene3D" id="1.25.40.20">
    <property type="entry name" value="Ankyrin repeat-containing domain"/>
    <property type="match status" value="2"/>
</dbReference>
<proteinExistence type="predicted"/>
<dbReference type="PROSITE" id="PS50175">
    <property type="entry name" value="ASP_PROT_RETROV"/>
    <property type="match status" value="1"/>
</dbReference>
<dbReference type="PANTHER" id="PTHR23206:SF8">
    <property type="entry name" value="ANKYRIN REPEAT AND KH DOMAIN-CONTAINING 1"/>
    <property type="match status" value="1"/>
</dbReference>
<feature type="repeat" description="ANK" evidence="3">
    <location>
        <begin position="72"/>
        <end position="104"/>
    </location>
</feature>
<dbReference type="Proteomes" id="UP000019471">
    <property type="component" value="Unassembled WGS sequence"/>
</dbReference>
<dbReference type="InterPro" id="IPR001995">
    <property type="entry name" value="Peptidase_A2_cat"/>
</dbReference>
<name>W9XIM2_9EURO</name>
<dbReference type="PANTHER" id="PTHR23206">
    <property type="entry name" value="MASK PROTEIN"/>
    <property type="match status" value="1"/>
</dbReference>
<dbReference type="Pfam" id="PF12796">
    <property type="entry name" value="Ank_2"/>
    <property type="match status" value="2"/>
</dbReference>
<dbReference type="PROSITE" id="PS50088">
    <property type="entry name" value="ANK_REPEAT"/>
    <property type="match status" value="2"/>
</dbReference>
<keyword evidence="2 3" id="KW-0040">ANK repeat</keyword>
<evidence type="ECO:0000259" key="4">
    <source>
        <dbReference type="PROSITE" id="PS50175"/>
    </source>
</evidence>
<dbReference type="HOGENOM" id="CLU_1309989_0_0_1"/>
<dbReference type="InterPro" id="IPR002110">
    <property type="entry name" value="Ankyrin_rpt"/>
</dbReference>
<gene>
    <name evidence="5" type="ORF">A1O5_01319</name>
</gene>
<feature type="domain" description="Peptidase A2" evidence="4">
    <location>
        <begin position="198"/>
        <end position="210"/>
    </location>
</feature>
<evidence type="ECO:0000256" key="1">
    <source>
        <dbReference type="ARBA" id="ARBA00022737"/>
    </source>
</evidence>
<evidence type="ECO:0000256" key="2">
    <source>
        <dbReference type="ARBA" id="ARBA00023043"/>
    </source>
</evidence>
<comment type="caution">
    <text evidence="5">The sequence shown here is derived from an EMBL/GenBank/DDBJ whole genome shotgun (WGS) entry which is preliminary data.</text>
</comment>
<dbReference type="InterPro" id="IPR036770">
    <property type="entry name" value="Ankyrin_rpt-contain_sf"/>
</dbReference>
<protein>
    <recommendedName>
        <fullName evidence="4">Peptidase A2 domain-containing protein</fullName>
    </recommendedName>
</protein>
<dbReference type="GO" id="GO:0006508">
    <property type="term" value="P:proteolysis"/>
    <property type="evidence" value="ECO:0007669"/>
    <property type="project" value="InterPro"/>
</dbReference>
<dbReference type="InterPro" id="IPR051631">
    <property type="entry name" value="Ankyrin-KH/SAM_domain"/>
</dbReference>
<keyword evidence="1" id="KW-0677">Repeat</keyword>
<sequence>MARTFPALRIALMVGIGGGIPDLSKGIDIRLGDIVVSKQDFNHLAAILGHEKFPQLMSQSAGNSEINEPGDEGWAALARACEHGYERVVRLLLEKGADPNTEHPRVSEDIALMVLEKAADADTEDVLTRAAVGRKEKVVQTLLEKGANRKHDALCATIMAGQEKRARTLTDYGADVNLQGQDGTPLEGASRKGYEKVVETLLDQGADINV</sequence>
<evidence type="ECO:0000313" key="6">
    <source>
        <dbReference type="Proteomes" id="UP000019471"/>
    </source>
</evidence>
<dbReference type="EMBL" id="AMGX01000001">
    <property type="protein sequence ID" value="EXJ76811.1"/>
    <property type="molecule type" value="Genomic_DNA"/>
</dbReference>
<reference evidence="5 6" key="1">
    <citation type="submission" date="2013-03" db="EMBL/GenBank/DDBJ databases">
        <title>The Genome Sequence of Cladophialophora psammophila CBS 110553.</title>
        <authorList>
            <consortium name="The Broad Institute Genomics Platform"/>
            <person name="Cuomo C."/>
            <person name="de Hoog S."/>
            <person name="Gorbushina A."/>
            <person name="Walker B."/>
            <person name="Young S.K."/>
            <person name="Zeng Q."/>
            <person name="Gargeya S."/>
            <person name="Fitzgerald M."/>
            <person name="Haas B."/>
            <person name="Abouelleil A."/>
            <person name="Allen A.W."/>
            <person name="Alvarado L."/>
            <person name="Arachchi H.M."/>
            <person name="Berlin A.M."/>
            <person name="Chapman S.B."/>
            <person name="Gainer-Dewar J."/>
            <person name="Goldberg J."/>
            <person name="Griggs A."/>
            <person name="Gujja S."/>
            <person name="Hansen M."/>
            <person name="Howarth C."/>
            <person name="Imamovic A."/>
            <person name="Ireland A."/>
            <person name="Larimer J."/>
            <person name="McCowan C."/>
            <person name="Murphy C."/>
            <person name="Pearson M."/>
            <person name="Poon T.W."/>
            <person name="Priest M."/>
            <person name="Roberts A."/>
            <person name="Saif S."/>
            <person name="Shea T."/>
            <person name="Sisk P."/>
            <person name="Sykes S."/>
            <person name="Wortman J."/>
            <person name="Nusbaum C."/>
            <person name="Birren B."/>
        </authorList>
    </citation>
    <scope>NUCLEOTIDE SEQUENCE [LARGE SCALE GENOMIC DNA]</scope>
    <source>
        <strain evidence="5 6">CBS 110553</strain>
    </source>
</reference>
<evidence type="ECO:0000313" key="5">
    <source>
        <dbReference type="EMBL" id="EXJ76811.1"/>
    </source>
</evidence>
<dbReference type="eggNOG" id="KOG0504">
    <property type="taxonomic scope" value="Eukaryota"/>
</dbReference>
<dbReference type="OrthoDB" id="4120225at2759"/>
<organism evidence="5 6">
    <name type="scientific">Cladophialophora psammophila CBS 110553</name>
    <dbReference type="NCBI Taxonomy" id="1182543"/>
    <lineage>
        <taxon>Eukaryota</taxon>
        <taxon>Fungi</taxon>
        <taxon>Dikarya</taxon>
        <taxon>Ascomycota</taxon>
        <taxon>Pezizomycotina</taxon>
        <taxon>Eurotiomycetes</taxon>
        <taxon>Chaetothyriomycetidae</taxon>
        <taxon>Chaetothyriales</taxon>
        <taxon>Herpotrichiellaceae</taxon>
        <taxon>Cladophialophora</taxon>
    </lineage>
</organism>
<dbReference type="GO" id="GO:0004190">
    <property type="term" value="F:aspartic-type endopeptidase activity"/>
    <property type="evidence" value="ECO:0007669"/>
    <property type="project" value="InterPro"/>
</dbReference>
<keyword evidence="6" id="KW-1185">Reference proteome</keyword>
<dbReference type="SUPFAM" id="SSF48403">
    <property type="entry name" value="Ankyrin repeat"/>
    <property type="match status" value="1"/>
</dbReference>
<dbReference type="SMART" id="SM00248">
    <property type="entry name" value="ANK"/>
    <property type="match status" value="3"/>
</dbReference>
<dbReference type="PROSITE" id="PS50297">
    <property type="entry name" value="ANK_REP_REGION"/>
    <property type="match status" value="2"/>
</dbReference>
<feature type="repeat" description="ANK" evidence="3">
    <location>
        <begin position="181"/>
        <end position="210"/>
    </location>
</feature>
<dbReference type="STRING" id="1182543.W9XIM2"/>
<dbReference type="AlphaFoldDB" id="W9XIM2"/>
<dbReference type="GeneID" id="19186055"/>
<evidence type="ECO:0000256" key="3">
    <source>
        <dbReference type="PROSITE-ProRule" id="PRU00023"/>
    </source>
</evidence>
<dbReference type="RefSeq" id="XP_007740128.1">
    <property type="nucleotide sequence ID" value="XM_007741938.1"/>
</dbReference>
<accession>W9XIM2</accession>